<dbReference type="Pfam" id="PF07992">
    <property type="entry name" value="Pyr_redox_2"/>
    <property type="match status" value="1"/>
</dbReference>
<dbReference type="PRINTS" id="PR00411">
    <property type="entry name" value="PNDRDTASEI"/>
</dbReference>
<dbReference type="PANTHER" id="PTHR43429:SF1">
    <property type="entry name" value="NAD(P)H SULFUR OXIDOREDUCTASE (COA-DEPENDENT)"/>
    <property type="match status" value="1"/>
</dbReference>
<reference evidence="7" key="1">
    <citation type="submission" date="2015-07" db="EMBL/GenBank/DDBJ databases">
        <title>Adaptation to a free-living lifestyle via gene acquisitions in the diplomonad Trepomonas sp. PC1.</title>
        <authorList>
            <person name="Xu F."/>
            <person name="Jerlstrom-Hultqvist J."/>
            <person name="Kolisko M."/>
            <person name="Simpson A.G.B."/>
            <person name="Roger A.J."/>
            <person name="Svard S.G."/>
            <person name="Andersson J.O."/>
        </authorList>
    </citation>
    <scope>NUCLEOTIDE SEQUENCE</scope>
    <source>
        <strain evidence="7">PC1</strain>
    </source>
</reference>
<evidence type="ECO:0000256" key="1">
    <source>
        <dbReference type="ARBA" id="ARBA00001974"/>
    </source>
</evidence>
<organism evidence="7">
    <name type="scientific">Trepomonas sp. PC1</name>
    <dbReference type="NCBI Taxonomy" id="1076344"/>
    <lineage>
        <taxon>Eukaryota</taxon>
        <taxon>Metamonada</taxon>
        <taxon>Diplomonadida</taxon>
        <taxon>Hexamitidae</taxon>
        <taxon>Hexamitinae</taxon>
        <taxon>Trepomonas</taxon>
    </lineage>
</organism>
<dbReference type="AlphaFoldDB" id="A0A146KDR5"/>
<name>A0A146KDR5_9EUKA</name>
<evidence type="ECO:0000313" key="7">
    <source>
        <dbReference type="EMBL" id="JAP93591.1"/>
    </source>
</evidence>
<evidence type="ECO:0000256" key="5">
    <source>
        <dbReference type="ARBA" id="ARBA00023284"/>
    </source>
</evidence>
<dbReference type="GO" id="GO:0016491">
    <property type="term" value="F:oxidoreductase activity"/>
    <property type="evidence" value="ECO:0007669"/>
    <property type="project" value="UniProtKB-KW"/>
</dbReference>
<keyword evidence="4" id="KW-0560">Oxidoreductase</keyword>
<proteinExistence type="predicted"/>
<dbReference type="SUPFAM" id="SSF51905">
    <property type="entry name" value="FAD/NAD(P)-binding domain"/>
    <property type="match status" value="1"/>
</dbReference>
<keyword evidence="3" id="KW-0274">FAD</keyword>
<accession>A0A146KDR5</accession>
<dbReference type="InterPro" id="IPR023753">
    <property type="entry name" value="FAD/NAD-binding_dom"/>
</dbReference>
<evidence type="ECO:0000256" key="2">
    <source>
        <dbReference type="ARBA" id="ARBA00022630"/>
    </source>
</evidence>
<keyword evidence="2" id="KW-0285">Flavoprotein</keyword>
<dbReference type="PRINTS" id="PR00368">
    <property type="entry name" value="FADPNR"/>
</dbReference>
<dbReference type="InterPro" id="IPR050260">
    <property type="entry name" value="FAD-bd_OxRdtase"/>
</dbReference>
<evidence type="ECO:0000259" key="6">
    <source>
        <dbReference type="Pfam" id="PF07992"/>
    </source>
</evidence>
<protein>
    <submittedName>
        <fullName evidence="7">NADH oxidase</fullName>
    </submittedName>
</protein>
<comment type="cofactor">
    <cofactor evidence="1">
        <name>FAD</name>
        <dbReference type="ChEBI" id="CHEBI:57692"/>
    </cofactor>
</comment>
<evidence type="ECO:0000256" key="4">
    <source>
        <dbReference type="ARBA" id="ARBA00023002"/>
    </source>
</evidence>
<dbReference type="Gene3D" id="3.30.390.30">
    <property type="match status" value="1"/>
</dbReference>
<feature type="non-terminal residue" evidence="7">
    <location>
        <position position="1"/>
    </location>
</feature>
<dbReference type="SUPFAM" id="SSF55424">
    <property type="entry name" value="FAD/NAD-linked reductases, dimerisation (C-terminal) domain"/>
    <property type="match status" value="1"/>
</dbReference>
<gene>
    <name evidence="7" type="ORF">TPC1_14072</name>
</gene>
<evidence type="ECO:0000256" key="3">
    <source>
        <dbReference type="ARBA" id="ARBA00022827"/>
    </source>
</evidence>
<dbReference type="InterPro" id="IPR016156">
    <property type="entry name" value="FAD/NAD-linked_Rdtase_dimer_sf"/>
</dbReference>
<dbReference type="EMBL" id="GDID01003015">
    <property type="protein sequence ID" value="JAP93591.1"/>
    <property type="molecule type" value="Transcribed_RNA"/>
</dbReference>
<sequence length="597" mass="66533">MGCGIADLNEQETKQNNKNISDVTKESKYGKQHVPHKKNQSDILKNEQTQMNYDIDAFQSVLETKEIIHPIHINQKTVVIIGCTHAGTVAAVALRNLEKDTRIIVFEKNPVISFLQCGIHLAINRTCTDQTKMFYNSPANMRKMNIEIYPESVVDNVDFDNKIVNALINGIEKKQFQYTKAIVATGSNPIVPPIISNINYKEDIPKQMRGLKRILISKNYADSLKLAKLFKPKRVCIIGAGLIGMELAWAFSDIGSVVTVVDHGERMLGKYFDSDYTTVLTDECSGLSIEMISKARVCKMSESLTDVIMVAEQQVGSQVKNIQLTFDYVIIAAGFRPNTEFVIHNTFQRQKQTLSHMKNVIITNKLCQTSIPDVYAVGDCATTFSNSQKTNTYIPLATHAIRHGLIAAYDIAGIQLPFKGTNSSCAVQLFDYSMAATGFQQIDAQKIFENVSRVVYSDFLYHRYCQKKIEKVTQKEGLNTKFDIYGDIVRGLADQIVESFELEVDKVEDHIVSVSICYNGKTGQIYGAQSMGKQDITQETNAVSAAMSLGLGIDELAQMDFGGQCGEEKPWNVLAVAAASRDLEVVDYEIPEVDEVD</sequence>
<dbReference type="PANTHER" id="PTHR43429">
    <property type="entry name" value="PYRIDINE NUCLEOTIDE-DISULFIDE OXIDOREDUCTASE DOMAIN-CONTAINING"/>
    <property type="match status" value="1"/>
</dbReference>
<feature type="domain" description="FAD/NAD(P)-binding" evidence="6">
    <location>
        <begin position="77"/>
        <end position="404"/>
    </location>
</feature>
<dbReference type="InterPro" id="IPR036188">
    <property type="entry name" value="FAD/NAD-bd_sf"/>
</dbReference>
<keyword evidence="5" id="KW-0676">Redox-active center</keyword>
<dbReference type="Gene3D" id="3.50.50.60">
    <property type="entry name" value="FAD/NAD(P)-binding domain"/>
    <property type="match status" value="2"/>
</dbReference>